<dbReference type="InterPro" id="IPR039374">
    <property type="entry name" value="SIP_fam"/>
</dbReference>
<comment type="similarity">
    <text evidence="1">Belongs to the SIP oxidoreductase family.</text>
</comment>
<dbReference type="AlphaFoldDB" id="A0A1W1XPK6"/>
<dbReference type="Gene3D" id="2.40.30.10">
    <property type="entry name" value="Translation factors"/>
    <property type="match status" value="1"/>
</dbReference>
<dbReference type="PROSITE" id="PS51384">
    <property type="entry name" value="FAD_FR"/>
    <property type="match status" value="1"/>
</dbReference>
<sequence length="285" mass="30997">MSTPRTPPRLLRVIRTVDLSPQMRRITLGGPAMAGFPLGMDGSHIKLMLPQAHQNEPMLPTLGPNGPVWPPADQRPITRTYSVSRYHPESGELDVDFVLHGDSGPASAWALRAQPGDAIGVAGPAGPALFQPGAPWYLLIGDPSSLALLTAVLRALSADAQGEVLIEVPDEGEIQALAHPAGMRLRWLVRHGAPAGESRLLLDAVAALPWPATPSVTLAGESAQVVAIRDFLLQQRQLPRRQLYAVPYWRDCYTEEAYHLERHRIMDELDAVPNQVPETVTTEPT</sequence>
<dbReference type="Gene3D" id="3.40.50.80">
    <property type="entry name" value="Nucleotide-binding domain of ferredoxin-NADP reductase (FNR) module"/>
    <property type="match status" value="1"/>
</dbReference>
<evidence type="ECO:0000313" key="4">
    <source>
        <dbReference type="Proteomes" id="UP000192761"/>
    </source>
</evidence>
<dbReference type="Proteomes" id="UP000192761">
    <property type="component" value="Unassembled WGS sequence"/>
</dbReference>
<keyword evidence="4" id="KW-1185">Reference proteome</keyword>
<reference evidence="3 4" key="1">
    <citation type="submission" date="2017-04" db="EMBL/GenBank/DDBJ databases">
        <authorList>
            <person name="Afonso C.L."/>
            <person name="Miller P.J."/>
            <person name="Scott M.A."/>
            <person name="Spackman E."/>
            <person name="Goraichik I."/>
            <person name="Dimitrov K.M."/>
            <person name="Suarez D.L."/>
            <person name="Swayne D.E."/>
        </authorList>
    </citation>
    <scope>NUCLEOTIDE SEQUENCE [LARGE SCALE GENOMIC DNA]</scope>
    <source>
        <strain evidence="3 4">DSM 23236</strain>
    </source>
</reference>
<dbReference type="PANTHER" id="PTHR30157">
    <property type="entry name" value="FERRIC REDUCTASE, NADPH-DEPENDENT"/>
    <property type="match status" value="1"/>
</dbReference>
<accession>A0A1W1XPK6</accession>
<dbReference type="CDD" id="cd06193">
    <property type="entry name" value="siderophore_interacting"/>
    <property type="match status" value="1"/>
</dbReference>
<feature type="domain" description="FAD-binding FR-type" evidence="2">
    <location>
        <begin position="6"/>
        <end position="131"/>
    </location>
</feature>
<gene>
    <name evidence="3" type="ORF">SAMN02745857_02331</name>
</gene>
<proteinExistence type="inferred from homology"/>
<evidence type="ECO:0000259" key="2">
    <source>
        <dbReference type="PROSITE" id="PS51384"/>
    </source>
</evidence>
<dbReference type="InterPro" id="IPR017927">
    <property type="entry name" value="FAD-bd_FR_type"/>
</dbReference>
<dbReference type="InterPro" id="IPR013113">
    <property type="entry name" value="SIP_FAD-bd"/>
</dbReference>
<dbReference type="RefSeq" id="WP_217807050.1">
    <property type="nucleotide sequence ID" value="NZ_FWXD01000012.1"/>
</dbReference>
<evidence type="ECO:0000313" key="3">
    <source>
        <dbReference type="EMBL" id="SMC25903.1"/>
    </source>
</evidence>
<dbReference type="SUPFAM" id="SSF63380">
    <property type="entry name" value="Riboflavin synthase domain-like"/>
    <property type="match status" value="1"/>
</dbReference>
<dbReference type="STRING" id="1121001.SAMN02745857_02331"/>
<name>A0A1W1XPK6_9NEIS</name>
<dbReference type="InterPro" id="IPR039261">
    <property type="entry name" value="FNR_nucleotide-bd"/>
</dbReference>
<evidence type="ECO:0000256" key="1">
    <source>
        <dbReference type="ARBA" id="ARBA00035644"/>
    </source>
</evidence>
<organism evidence="3 4">
    <name type="scientific">Andreprevotia lacus DSM 23236</name>
    <dbReference type="NCBI Taxonomy" id="1121001"/>
    <lineage>
        <taxon>Bacteria</taxon>
        <taxon>Pseudomonadati</taxon>
        <taxon>Pseudomonadota</taxon>
        <taxon>Betaproteobacteria</taxon>
        <taxon>Neisseriales</taxon>
        <taxon>Chitinibacteraceae</taxon>
        <taxon>Andreprevotia</taxon>
    </lineage>
</organism>
<protein>
    <submittedName>
        <fullName evidence="3">NADPH-dependent ferric siderophore reductase, contains FAD-binding and SIP domains</fullName>
    </submittedName>
</protein>
<dbReference type="InterPro" id="IPR007037">
    <property type="entry name" value="SIP_rossman_dom"/>
</dbReference>
<dbReference type="EMBL" id="FWXD01000012">
    <property type="protein sequence ID" value="SMC25903.1"/>
    <property type="molecule type" value="Genomic_DNA"/>
</dbReference>
<dbReference type="InterPro" id="IPR017938">
    <property type="entry name" value="Riboflavin_synthase-like_b-brl"/>
</dbReference>
<dbReference type="PANTHER" id="PTHR30157:SF0">
    <property type="entry name" value="NADPH-DEPENDENT FERRIC-CHELATE REDUCTASE"/>
    <property type="match status" value="1"/>
</dbReference>
<dbReference type="Pfam" id="PF04954">
    <property type="entry name" value="SIP"/>
    <property type="match status" value="1"/>
</dbReference>
<dbReference type="Pfam" id="PF08021">
    <property type="entry name" value="FAD_binding_9"/>
    <property type="match status" value="1"/>
</dbReference>
<dbReference type="GO" id="GO:0016491">
    <property type="term" value="F:oxidoreductase activity"/>
    <property type="evidence" value="ECO:0007669"/>
    <property type="project" value="InterPro"/>
</dbReference>